<evidence type="ECO:0000256" key="1">
    <source>
        <dbReference type="ARBA" id="ARBA00022679"/>
    </source>
</evidence>
<dbReference type="PANTHER" id="PTHR43877:SF1">
    <property type="entry name" value="ACETYLTRANSFERASE"/>
    <property type="match status" value="1"/>
</dbReference>
<dbReference type="InterPro" id="IPR016181">
    <property type="entry name" value="Acyl_CoA_acyltransferase"/>
</dbReference>
<sequence>MSLADVRYLLETPAHDPEIEAINDEAFGPGRFVLAAYKIREGGPHERGLSFVAVEDNTVVASVRMTRIAAGAGRALMLGPLAVRPAFKNLGIGRRLVTIALEAAAKAGMAAIMLVGDEPYYGPLGFKRIPRGQISMPRPVDLDRLLAHEIVPGAVARLAGEVCHADQAKIAEPVAVMA</sequence>
<organism evidence="4 5">
    <name type="scientific">Mesorhizobium sanjuanii</name>
    <dbReference type="NCBI Taxonomy" id="2037900"/>
    <lineage>
        <taxon>Bacteria</taxon>
        <taxon>Pseudomonadati</taxon>
        <taxon>Pseudomonadota</taxon>
        <taxon>Alphaproteobacteria</taxon>
        <taxon>Hyphomicrobiales</taxon>
        <taxon>Phyllobacteriaceae</taxon>
        <taxon>Mesorhizobium</taxon>
    </lineage>
</organism>
<keyword evidence="2" id="KW-0012">Acyltransferase</keyword>
<dbReference type="InterPro" id="IPR000182">
    <property type="entry name" value="GNAT_dom"/>
</dbReference>
<dbReference type="SUPFAM" id="SSF55729">
    <property type="entry name" value="Acyl-CoA N-acyltransferases (Nat)"/>
    <property type="match status" value="1"/>
</dbReference>
<dbReference type="Gene3D" id="3.40.630.30">
    <property type="match status" value="1"/>
</dbReference>
<evidence type="ECO:0000313" key="4">
    <source>
        <dbReference type="EMBL" id="PDQ22102.1"/>
    </source>
</evidence>
<dbReference type="InterPro" id="IPR050832">
    <property type="entry name" value="Bact_Acetyltransf"/>
</dbReference>
<keyword evidence="1 4" id="KW-0808">Transferase</keyword>
<dbReference type="GO" id="GO:0016747">
    <property type="term" value="F:acyltransferase activity, transferring groups other than amino-acyl groups"/>
    <property type="evidence" value="ECO:0007669"/>
    <property type="project" value="InterPro"/>
</dbReference>
<comment type="caution">
    <text evidence="4">The sequence shown here is derived from an EMBL/GenBank/DDBJ whole genome shotgun (WGS) entry which is preliminary data.</text>
</comment>
<dbReference type="PROSITE" id="PS51186">
    <property type="entry name" value="GNAT"/>
    <property type="match status" value="1"/>
</dbReference>
<dbReference type="RefSeq" id="WP_097572402.1">
    <property type="nucleotide sequence ID" value="NZ_NWQG01000025.1"/>
</dbReference>
<dbReference type="PANTHER" id="PTHR43877">
    <property type="entry name" value="AMINOALKYLPHOSPHONATE N-ACETYLTRANSFERASE-RELATED-RELATED"/>
    <property type="match status" value="1"/>
</dbReference>
<dbReference type="Pfam" id="PF00583">
    <property type="entry name" value="Acetyltransf_1"/>
    <property type="match status" value="1"/>
</dbReference>
<evidence type="ECO:0000313" key="5">
    <source>
        <dbReference type="Proteomes" id="UP000219182"/>
    </source>
</evidence>
<dbReference type="Proteomes" id="UP000219182">
    <property type="component" value="Unassembled WGS sequence"/>
</dbReference>
<reference evidence="4 5" key="1">
    <citation type="submission" date="2017-09" db="EMBL/GenBank/DDBJ databases">
        <title>Mesorhizobum sanjuanii sp. nov. isolated from nodules of Lotus tenuis in saline-alkaline lowlands of Flooding Pampa.</title>
        <authorList>
            <person name="Sannazzaro A.I."/>
            <person name="Torres Tejerizo G.A."/>
            <person name="Fontana F."/>
            <person name="Cumpa Velazquez L.M."/>
            <person name="Hansen L."/>
            <person name="Pistorio M."/>
            <person name="Estrella M.J."/>
        </authorList>
    </citation>
    <scope>NUCLEOTIDE SEQUENCE [LARGE SCALE GENOMIC DNA]</scope>
    <source>
        <strain evidence="4 5">BSA136</strain>
    </source>
</reference>
<protein>
    <submittedName>
        <fullName evidence="4">GNAT family N-acetyltransferase</fullName>
    </submittedName>
</protein>
<evidence type="ECO:0000259" key="3">
    <source>
        <dbReference type="PROSITE" id="PS51186"/>
    </source>
</evidence>
<name>A0A2A6FK37_9HYPH</name>
<dbReference type="AlphaFoldDB" id="A0A2A6FK37"/>
<dbReference type="EMBL" id="NWQG01000025">
    <property type="protein sequence ID" value="PDQ22102.1"/>
    <property type="molecule type" value="Genomic_DNA"/>
</dbReference>
<keyword evidence="5" id="KW-1185">Reference proteome</keyword>
<evidence type="ECO:0000256" key="2">
    <source>
        <dbReference type="ARBA" id="ARBA00023315"/>
    </source>
</evidence>
<feature type="domain" description="N-acetyltransferase" evidence="3">
    <location>
        <begin position="6"/>
        <end position="141"/>
    </location>
</feature>
<proteinExistence type="predicted"/>
<gene>
    <name evidence="4" type="ORF">CN311_05705</name>
</gene>
<accession>A0A2A6FK37</accession>
<dbReference type="CDD" id="cd04301">
    <property type="entry name" value="NAT_SF"/>
    <property type="match status" value="1"/>
</dbReference>